<name>A0ABQ9ENX3_TEGGR</name>
<proteinExistence type="predicted"/>
<accession>A0ABQ9ENX3</accession>
<feature type="non-terminal residue" evidence="1">
    <location>
        <position position="1"/>
    </location>
</feature>
<organism evidence="1 2">
    <name type="scientific">Tegillarca granosa</name>
    <name type="common">Malaysian cockle</name>
    <name type="synonym">Anadara granosa</name>
    <dbReference type="NCBI Taxonomy" id="220873"/>
    <lineage>
        <taxon>Eukaryota</taxon>
        <taxon>Metazoa</taxon>
        <taxon>Spiralia</taxon>
        <taxon>Lophotrochozoa</taxon>
        <taxon>Mollusca</taxon>
        <taxon>Bivalvia</taxon>
        <taxon>Autobranchia</taxon>
        <taxon>Pteriomorphia</taxon>
        <taxon>Arcoida</taxon>
        <taxon>Arcoidea</taxon>
        <taxon>Arcidae</taxon>
        <taxon>Tegillarca</taxon>
    </lineage>
</organism>
<evidence type="ECO:0000313" key="1">
    <source>
        <dbReference type="EMBL" id="KAJ8305260.1"/>
    </source>
</evidence>
<dbReference type="Proteomes" id="UP001217089">
    <property type="component" value="Unassembled WGS sequence"/>
</dbReference>
<comment type="caution">
    <text evidence="1">The sequence shown here is derived from an EMBL/GenBank/DDBJ whole genome shotgun (WGS) entry which is preliminary data.</text>
</comment>
<gene>
    <name evidence="1" type="ORF">KUTeg_015805</name>
</gene>
<dbReference type="EMBL" id="JARBDR010000813">
    <property type="protein sequence ID" value="KAJ8305260.1"/>
    <property type="molecule type" value="Genomic_DNA"/>
</dbReference>
<evidence type="ECO:0000313" key="2">
    <source>
        <dbReference type="Proteomes" id="UP001217089"/>
    </source>
</evidence>
<protein>
    <submittedName>
        <fullName evidence="1">Uncharacterized protein</fullName>
    </submittedName>
</protein>
<sequence length="93" mass="10540">GLIRQRFKTYISTFTSPHLTGLPTVQIYNRYIGRYLSTINPPSGVCGQWCCEIQHVKQVASIQNVGPRTDPVYEPNDMLAKAKQEGYCGYNEK</sequence>
<reference evidence="1 2" key="1">
    <citation type="submission" date="2022-12" db="EMBL/GenBank/DDBJ databases">
        <title>Chromosome-level genome of Tegillarca granosa.</title>
        <authorList>
            <person name="Kim J."/>
        </authorList>
    </citation>
    <scope>NUCLEOTIDE SEQUENCE [LARGE SCALE GENOMIC DNA]</scope>
    <source>
        <strain evidence="1">Teg-2019</strain>
        <tissue evidence="1">Adductor muscle</tissue>
    </source>
</reference>
<keyword evidence="2" id="KW-1185">Reference proteome</keyword>